<feature type="region of interest" description="Disordered" evidence="1">
    <location>
        <begin position="72"/>
        <end position="96"/>
    </location>
</feature>
<feature type="region of interest" description="Disordered" evidence="1">
    <location>
        <begin position="485"/>
        <end position="514"/>
    </location>
</feature>
<evidence type="ECO:0000313" key="3">
    <source>
        <dbReference type="Proteomes" id="UP000579153"/>
    </source>
</evidence>
<proteinExistence type="predicted"/>
<dbReference type="EMBL" id="JACHMB010000001">
    <property type="protein sequence ID" value="MBB5773570.1"/>
    <property type="molecule type" value="Genomic_DNA"/>
</dbReference>
<dbReference type="Proteomes" id="UP000579153">
    <property type="component" value="Unassembled WGS sequence"/>
</dbReference>
<keyword evidence="3" id="KW-1185">Reference proteome</keyword>
<dbReference type="AlphaFoldDB" id="A0A7W9FXT7"/>
<sequence>MIDALLLEAETLAELVRLSCASAEDERRFQPIVDRLGAVASLAPTAPLAAEQELEQLAVRLRRALLARAHDHSDPHFRSPVHGPARPLPSGDTSAHIYERSANPTALERRVAKAAPPPRGWRADHVMFSSGTAAISGLLQCYRSMVRGSERDPLRAGVWGGYFETDMLFELLKSGAFTWDAVSDVISAVGGGQYDLLFIEPVRYTWDLTTLDLPAFVRAWRVRSPRRTRVLVFDTTLASFTWPSARVLESLRDGSPLLVIEVRSGLKLDQQGLELANLGIVSIYSCHEDEGTPTAEQFGQYLRLIRSITGTALSMDAMAVLDTPFMAAPVWVARHAGQVFLNNQTLAAALAQESGLFSKIAHPSLTVASGPLRHAPFVVCQLAEDHIANHGFLLAVVREEVRRRGIRLDWGSSFGFRSHRWETIIPRVQDRRGLFKIAMGSRSGPSFEAAVELFRQLARYRDFDALRRAYPGLIALDLMAMAGPEPSASAEDSPTVRDRETSLLVDAQRGGGAG</sequence>
<dbReference type="RefSeq" id="WP_185067537.1">
    <property type="nucleotide sequence ID" value="NZ_JACHMB010000001.1"/>
</dbReference>
<organism evidence="2 3">
    <name type="scientific">Nonomuraea jabiensis</name>
    <dbReference type="NCBI Taxonomy" id="882448"/>
    <lineage>
        <taxon>Bacteria</taxon>
        <taxon>Bacillati</taxon>
        <taxon>Actinomycetota</taxon>
        <taxon>Actinomycetes</taxon>
        <taxon>Streptosporangiales</taxon>
        <taxon>Streptosporangiaceae</taxon>
        <taxon>Nonomuraea</taxon>
    </lineage>
</organism>
<gene>
    <name evidence="2" type="ORF">HD596_000326</name>
</gene>
<reference evidence="2 3" key="1">
    <citation type="submission" date="2020-08" db="EMBL/GenBank/DDBJ databases">
        <title>Sequencing the genomes of 1000 actinobacteria strains.</title>
        <authorList>
            <person name="Klenk H.-P."/>
        </authorList>
    </citation>
    <scope>NUCLEOTIDE SEQUENCE [LARGE SCALE GENOMIC DNA]</scope>
    <source>
        <strain evidence="2 3">DSM 45507</strain>
    </source>
</reference>
<accession>A0A7W9FXT7</accession>
<name>A0A7W9FXT7_9ACTN</name>
<comment type="caution">
    <text evidence="2">The sequence shown here is derived from an EMBL/GenBank/DDBJ whole genome shotgun (WGS) entry which is preliminary data.</text>
</comment>
<evidence type="ECO:0000256" key="1">
    <source>
        <dbReference type="SAM" id="MobiDB-lite"/>
    </source>
</evidence>
<evidence type="ECO:0000313" key="2">
    <source>
        <dbReference type="EMBL" id="MBB5773570.1"/>
    </source>
</evidence>
<protein>
    <submittedName>
        <fullName evidence="2">Uncharacterized protein</fullName>
    </submittedName>
</protein>